<name>A0ABN2Q4N3_9PSEU</name>
<feature type="transmembrane region" description="Helical" evidence="5">
    <location>
        <begin position="22"/>
        <end position="42"/>
    </location>
</feature>
<dbReference type="Gene3D" id="1.20.1250.20">
    <property type="entry name" value="MFS general substrate transporter like domains"/>
    <property type="match status" value="1"/>
</dbReference>
<feature type="transmembrane region" description="Helical" evidence="5">
    <location>
        <begin position="150"/>
        <end position="173"/>
    </location>
</feature>
<proteinExistence type="predicted"/>
<dbReference type="InterPro" id="IPR005829">
    <property type="entry name" value="Sugar_transporter_CS"/>
</dbReference>
<dbReference type="PANTHER" id="PTHR23508:SF10">
    <property type="entry name" value="CARBOXYLIC ACID TRANSPORTER PROTEIN HOMOLOG"/>
    <property type="match status" value="1"/>
</dbReference>
<accession>A0ABN2Q4N3</accession>
<keyword evidence="8" id="KW-1185">Reference proteome</keyword>
<feature type="transmembrane region" description="Helical" evidence="5">
    <location>
        <begin position="92"/>
        <end position="109"/>
    </location>
</feature>
<dbReference type="SUPFAM" id="SSF103473">
    <property type="entry name" value="MFS general substrate transporter"/>
    <property type="match status" value="1"/>
</dbReference>
<dbReference type="CDD" id="cd17316">
    <property type="entry name" value="MFS_SV2_like"/>
    <property type="match status" value="1"/>
</dbReference>
<comment type="caution">
    <text evidence="7">The sequence shown here is derived from an EMBL/GenBank/DDBJ whole genome shotgun (WGS) entry which is preliminary data.</text>
</comment>
<dbReference type="PROSITE" id="PS00216">
    <property type="entry name" value="SUGAR_TRANSPORT_1"/>
    <property type="match status" value="1"/>
</dbReference>
<protein>
    <submittedName>
        <fullName evidence="7">MFS transporter</fullName>
    </submittedName>
</protein>
<evidence type="ECO:0000256" key="3">
    <source>
        <dbReference type="ARBA" id="ARBA00022989"/>
    </source>
</evidence>
<evidence type="ECO:0000256" key="5">
    <source>
        <dbReference type="SAM" id="Phobius"/>
    </source>
</evidence>
<feature type="transmembrane region" description="Helical" evidence="5">
    <location>
        <begin position="300"/>
        <end position="320"/>
    </location>
</feature>
<feature type="transmembrane region" description="Helical" evidence="5">
    <location>
        <begin position="62"/>
        <end position="80"/>
    </location>
</feature>
<dbReference type="InterPro" id="IPR005828">
    <property type="entry name" value="MFS_sugar_transport-like"/>
</dbReference>
<comment type="subcellular location">
    <subcellularLocation>
        <location evidence="1">Cell membrane</location>
        <topology evidence="1">Multi-pass membrane protein</topology>
    </subcellularLocation>
</comment>
<reference evidence="7 8" key="1">
    <citation type="journal article" date="2019" name="Int. J. Syst. Evol. Microbiol.">
        <title>The Global Catalogue of Microorganisms (GCM) 10K type strain sequencing project: providing services to taxonomists for standard genome sequencing and annotation.</title>
        <authorList>
            <consortium name="The Broad Institute Genomics Platform"/>
            <consortium name="The Broad Institute Genome Sequencing Center for Infectious Disease"/>
            <person name="Wu L."/>
            <person name="Ma J."/>
        </authorList>
    </citation>
    <scope>NUCLEOTIDE SEQUENCE [LARGE SCALE GENOMIC DNA]</scope>
    <source>
        <strain evidence="7 8">JCM 14545</strain>
    </source>
</reference>
<evidence type="ECO:0000256" key="2">
    <source>
        <dbReference type="ARBA" id="ARBA00022692"/>
    </source>
</evidence>
<keyword evidence="2 5" id="KW-0812">Transmembrane</keyword>
<feature type="transmembrane region" description="Helical" evidence="5">
    <location>
        <begin position="412"/>
        <end position="435"/>
    </location>
</feature>
<sequence>MGRVADTTMVAARLDRLPVTRLHRYLIAVVGVATFFDLYDLFLASSISTVLSKEFGVSSAELKPLLASAFVGAFVGALTLGRLADRIGRRRAFLVTLGLYSVFTLLGAFSTDVWMLVACRFIAGIGIGAELPLADAYLADLLPAKSRGRATAWAYTVGFCGVPVAGFLAKGLVGETPLGIDGWRWLFVIGALGAAIVWVLRAGLPESPRWLAAQGRGEEAEAVLARLENAAGQELPEPKPVDAPPERAARFTDLLRPPWRRRAGMLYVFQVLQAFGYYGFGSLVPIVLAAKGFDLTHSLTFSALTFLGYPIGSALSIPVIERVQRKTLIIASAIGMAVFGLAFGYSSSGALIAVFGFAYTAASNVFSNAFHTYQGELFPTTLRATAAGSAYSLSRLATAAMPYLLIPVLDHAGAGTMFAVVAGAMVLLVANVAAFGPRTTGRSVEDIAAEAGHRSASAS</sequence>
<dbReference type="Pfam" id="PF00083">
    <property type="entry name" value="Sugar_tr"/>
    <property type="match status" value="1"/>
</dbReference>
<evidence type="ECO:0000313" key="8">
    <source>
        <dbReference type="Proteomes" id="UP001501116"/>
    </source>
</evidence>
<feature type="transmembrane region" description="Helical" evidence="5">
    <location>
        <begin position="266"/>
        <end position="288"/>
    </location>
</feature>
<feature type="transmembrane region" description="Helical" evidence="5">
    <location>
        <begin position="327"/>
        <end position="345"/>
    </location>
</feature>
<feature type="domain" description="Major facilitator superfamily (MFS) profile" evidence="6">
    <location>
        <begin position="26"/>
        <end position="440"/>
    </location>
</feature>
<evidence type="ECO:0000256" key="4">
    <source>
        <dbReference type="ARBA" id="ARBA00023136"/>
    </source>
</evidence>
<keyword evidence="3 5" id="KW-1133">Transmembrane helix</keyword>
<organism evidence="7 8">
    <name type="scientific">Amycolatopsis minnesotensis</name>
    <dbReference type="NCBI Taxonomy" id="337894"/>
    <lineage>
        <taxon>Bacteria</taxon>
        <taxon>Bacillati</taxon>
        <taxon>Actinomycetota</taxon>
        <taxon>Actinomycetes</taxon>
        <taxon>Pseudonocardiales</taxon>
        <taxon>Pseudonocardiaceae</taxon>
        <taxon>Amycolatopsis</taxon>
    </lineage>
</organism>
<feature type="transmembrane region" description="Helical" evidence="5">
    <location>
        <begin position="115"/>
        <end position="138"/>
    </location>
</feature>
<dbReference type="Proteomes" id="UP001501116">
    <property type="component" value="Unassembled WGS sequence"/>
</dbReference>
<dbReference type="InterPro" id="IPR036259">
    <property type="entry name" value="MFS_trans_sf"/>
</dbReference>
<evidence type="ECO:0000256" key="1">
    <source>
        <dbReference type="ARBA" id="ARBA00004651"/>
    </source>
</evidence>
<evidence type="ECO:0000313" key="7">
    <source>
        <dbReference type="EMBL" id="GAA1944168.1"/>
    </source>
</evidence>
<keyword evidence="4 5" id="KW-0472">Membrane</keyword>
<dbReference type="InterPro" id="IPR020846">
    <property type="entry name" value="MFS_dom"/>
</dbReference>
<dbReference type="EMBL" id="BAAANN010000003">
    <property type="protein sequence ID" value="GAA1944168.1"/>
    <property type="molecule type" value="Genomic_DNA"/>
</dbReference>
<dbReference type="PROSITE" id="PS50850">
    <property type="entry name" value="MFS"/>
    <property type="match status" value="1"/>
</dbReference>
<dbReference type="PANTHER" id="PTHR23508">
    <property type="entry name" value="CARBOXYLIC ACID TRANSPORTER PROTEIN HOMOLOG"/>
    <property type="match status" value="1"/>
</dbReference>
<feature type="transmembrane region" description="Helical" evidence="5">
    <location>
        <begin position="185"/>
        <end position="204"/>
    </location>
</feature>
<gene>
    <name evidence="7" type="ORF">GCM10009754_09800</name>
</gene>
<evidence type="ECO:0000259" key="6">
    <source>
        <dbReference type="PROSITE" id="PS50850"/>
    </source>
</evidence>